<dbReference type="Gene3D" id="3.30.420.40">
    <property type="match status" value="2"/>
</dbReference>
<comment type="caution">
    <text evidence="3">The sequence shown here is derived from an EMBL/GenBank/DDBJ whole genome shotgun (WGS) entry which is preliminary data.</text>
</comment>
<dbReference type="PANTHER" id="PTHR11735">
    <property type="entry name" value="TRNA N6-ADENOSINE THREONYLCARBAMOYLTRANSFERASE"/>
    <property type="match status" value="1"/>
</dbReference>
<dbReference type="PROSITE" id="PS01016">
    <property type="entry name" value="GLYCOPROTEASE"/>
    <property type="match status" value="1"/>
</dbReference>
<comment type="cofactor">
    <cofactor evidence="1">
        <name>a divalent metal cation</name>
        <dbReference type="ChEBI" id="CHEBI:60240"/>
    </cofactor>
    <text evidence="1">Binds 1 divalent metal cation per subunit.</text>
</comment>
<dbReference type="HAMAP" id="MF_01445">
    <property type="entry name" value="TsaD"/>
    <property type="match status" value="1"/>
</dbReference>
<dbReference type="GO" id="GO:0005739">
    <property type="term" value="C:mitochondrion"/>
    <property type="evidence" value="ECO:0007669"/>
    <property type="project" value="UniProtKB-SubCell"/>
</dbReference>
<keyword evidence="1" id="KW-0012">Acyltransferase</keyword>
<comment type="similarity">
    <text evidence="1">Belongs to the KAE1 / TsaD family.</text>
</comment>
<comment type="subunit">
    <text evidence="1">Homodimer.</text>
</comment>
<dbReference type="OrthoDB" id="10259622at2759"/>
<keyword evidence="1" id="KW-0819">tRNA processing</keyword>
<organism evidence="3 4">
    <name type="scientific">Hymenoscyphus albidus</name>
    <dbReference type="NCBI Taxonomy" id="595503"/>
    <lineage>
        <taxon>Eukaryota</taxon>
        <taxon>Fungi</taxon>
        <taxon>Dikarya</taxon>
        <taxon>Ascomycota</taxon>
        <taxon>Pezizomycotina</taxon>
        <taxon>Leotiomycetes</taxon>
        <taxon>Helotiales</taxon>
        <taxon>Helotiaceae</taxon>
        <taxon>Hymenoscyphus</taxon>
    </lineage>
</organism>
<keyword evidence="4" id="KW-1185">Reference proteome</keyword>
<keyword evidence="1" id="KW-0808">Transferase</keyword>
<reference evidence="3" key="1">
    <citation type="submission" date="2021-07" db="EMBL/GenBank/DDBJ databases">
        <authorList>
            <person name="Durling M."/>
        </authorList>
    </citation>
    <scope>NUCLEOTIDE SEQUENCE</scope>
</reference>
<keyword evidence="1" id="KW-0479">Metal-binding</keyword>
<dbReference type="InterPro" id="IPR043129">
    <property type="entry name" value="ATPase_NBD"/>
</dbReference>
<dbReference type="InterPro" id="IPR022450">
    <property type="entry name" value="TsaD"/>
</dbReference>
<dbReference type="GO" id="GO:0072670">
    <property type="term" value="P:mitochondrial tRNA threonylcarbamoyladenosine modification"/>
    <property type="evidence" value="ECO:0007669"/>
    <property type="project" value="TreeGrafter"/>
</dbReference>
<feature type="domain" description="Gcp-like" evidence="2">
    <location>
        <begin position="155"/>
        <end position="445"/>
    </location>
</feature>
<evidence type="ECO:0000313" key="4">
    <source>
        <dbReference type="Proteomes" id="UP000701801"/>
    </source>
</evidence>
<comment type="catalytic activity">
    <reaction evidence="1">
        <text>L-threonylcarbamoyladenylate + adenosine(37) in tRNA = N(6)-L-threonylcarbamoyladenosine(37) in tRNA + AMP + H(+)</text>
        <dbReference type="Rhea" id="RHEA:37059"/>
        <dbReference type="Rhea" id="RHEA-COMP:10162"/>
        <dbReference type="Rhea" id="RHEA-COMP:10163"/>
        <dbReference type="ChEBI" id="CHEBI:15378"/>
        <dbReference type="ChEBI" id="CHEBI:73682"/>
        <dbReference type="ChEBI" id="CHEBI:74411"/>
        <dbReference type="ChEBI" id="CHEBI:74418"/>
        <dbReference type="ChEBI" id="CHEBI:456215"/>
        <dbReference type="EC" id="2.3.1.234"/>
    </reaction>
</comment>
<name>A0A9N9LKL7_9HELO</name>
<dbReference type="GO" id="GO:0046872">
    <property type="term" value="F:metal ion binding"/>
    <property type="evidence" value="ECO:0007669"/>
    <property type="project" value="UniProtKB-KW"/>
</dbReference>
<dbReference type="InterPro" id="IPR000905">
    <property type="entry name" value="Gcp-like_dom"/>
</dbReference>
<gene>
    <name evidence="3" type="ORF">HYALB_00011878</name>
</gene>
<sequence length="491" mass="54035">MPPHASQPHRINLRQKASLAPLFLNSGLGSRQMRPACHFARRTLFQISPRLLICAHRRCLLTLAIETSCDDTCVAILERHKNRSATLHFNSKITSDNRPYGGVYPIVAHESHQQNIAALVKRALSNLPAASQSQADEGKEDTMVITDESGRSVRKKLDFVSVTRGPGARASLISGVDFAKGFAVALNIPLVAINHMQAHALTPRLLAALEKQNMENAETIPTDPPFPFLTLLVSGGHTMLVHSKDLCDHEIIANTTDIAIGDMLDKSARDILPQILLDSAPCVMYGPLLENYAFPNNEGDGERFSTHHAKELSENSYGWKVNSPYARSGPRGKSSNQESFSFSGIGSSAKRIADGNTNVDEAERRLLAREVMRVSFEHLASRVLLALEKAEIKHVRTLVVSGGVASNQYLKFIFRTLLDDNGYSYIRLIFPPPKYCTDNAAMIAWTGIEMFEAGWRTDLSAMAIRKWSIDPASEDGGILGIGGWLKTEALR</sequence>
<dbReference type="Pfam" id="PF00814">
    <property type="entry name" value="TsaD"/>
    <property type="match status" value="1"/>
</dbReference>
<accession>A0A9N9LKL7</accession>
<dbReference type="EMBL" id="CAJVRM010000091">
    <property type="protein sequence ID" value="CAG8974079.1"/>
    <property type="molecule type" value="Genomic_DNA"/>
</dbReference>
<dbReference type="PANTHER" id="PTHR11735:SF6">
    <property type="entry name" value="TRNA N6-ADENOSINE THREONYLCARBAMOYLTRANSFERASE, MITOCHONDRIAL"/>
    <property type="match status" value="1"/>
</dbReference>
<dbReference type="InterPro" id="IPR017860">
    <property type="entry name" value="Peptidase_M22_CS"/>
</dbReference>
<dbReference type="GO" id="GO:0061711">
    <property type="term" value="F:tRNA N(6)-L-threonylcarbamoyladenine synthase activity"/>
    <property type="evidence" value="ECO:0007669"/>
    <property type="project" value="UniProtKB-EC"/>
</dbReference>
<dbReference type="AlphaFoldDB" id="A0A9N9LKL7"/>
<dbReference type="SUPFAM" id="SSF53067">
    <property type="entry name" value="Actin-like ATPase domain"/>
    <property type="match status" value="1"/>
</dbReference>
<evidence type="ECO:0000256" key="1">
    <source>
        <dbReference type="HAMAP-Rule" id="MF_03179"/>
    </source>
</evidence>
<comment type="function">
    <text evidence="1">Required for the formation of a threonylcarbamoyl group on adenosine at position 37 (t(6)A37) in mitochondrial tRNAs that read codons beginning with adenine. Probably involved in the transfer of the threonylcarbamoyl moiety of threonylcarbamoyl-AMP (TC-AMP) to the N6 group of A37. Involved in mitochondrial genome maintenance.</text>
</comment>
<protein>
    <recommendedName>
        <fullName evidence="2">Gcp-like domain-containing protein</fullName>
    </recommendedName>
</protein>
<evidence type="ECO:0000259" key="2">
    <source>
        <dbReference type="Pfam" id="PF00814"/>
    </source>
</evidence>
<evidence type="ECO:0000313" key="3">
    <source>
        <dbReference type="EMBL" id="CAG8974079.1"/>
    </source>
</evidence>
<proteinExistence type="inferred from homology"/>
<keyword evidence="1" id="KW-0496">Mitochondrion</keyword>
<comment type="subcellular location">
    <subcellularLocation>
        <location evidence="1">Mitochondrion</location>
    </subcellularLocation>
</comment>
<dbReference type="Proteomes" id="UP000701801">
    <property type="component" value="Unassembled WGS sequence"/>
</dbReference>